<gene>
    <name evidence="7" type="primary">recO</name>
    <name evidence="9" type="ORF">A9C19_06065</name>
</gene>
<dbReference type="OrthoDB" id="9797083at2"/>
<evidence type="ECO:0000256" key="5">
    <source>
        <dbReference type="ARBA" id="ARBA00023204"/>
    </source>
</evidence>
<dbReference type="InterPro" id="IPR022572">
    <property type="entry name" value="DNA_rep/recomb_RecO_N"/>
</dbReference>
<dbReference type="STRING" id="1547283.A9C19_06065"/>
<dbReference type="GO" id="GO:0006310">
    <property type="term" value="P:DNA recombination"/>
    <property type="evidence" value="ECO:0007669"/>
    <property type="project" value="UniProtKB-UniRule"/>
</dbReference>
<dbReference type="HAMAP" id="MF_00201">
    <property type="entry name" value="RecO"/>
    <property type="match status" value="1"/>
</dbReference>
<evidence type="ECO:0000256" key="2">
    <source>
        <dbReference type="ARBA" id="ARBA00021310"/>
    </source>
</evidence>
<dbReference type="Gene3D" id="1.20.1440.120">
    <property type="entry name" value="Recombination protein O, C-terminal domain"/>
    <property type="match status" value="1"/>
</dbReference>
<evidence type="ECO:0000313" key="9">
    <source>
        <dbReference type="EMBL" id="APH04346.1"/>
    </source>
</evidence>
<evidence type="ECO:0000256" key="6">
    <source>
        <dbReference type="ARBA" id="ARBA00033409"/>
    </source>
</evidence>
<evidence type="ECO:0000256" key="1">
    <source>
        <dbReference type="ARBA" id="ARBA00007452"/>
    </source>
</evidence>
<organism evidence="9 10">
    <name type="scientific">Bacillus weihaiensis</name>
    <dbReference type="NCBI Taxonomy" id="1547283"/>
    <lineage>
        <taxon>Bacteria</taxon>
        <taxon>Bacillati</taxon>
        <taxon>Bacillota</taxon>
        <taxon>Bacilli</taxon>
        <taxon>Bacillales</taxon>
        <taxon>Bacillaceae</taxon>
        <taxon>Bacillus</taxon>
    </lineage>
</organism>
<name>A0A1L3MPR8_9BACI</name>
<keyword evidence="3 7" id="KW-0227">DNA damage</keyword>
<evidence type="ECO:0000313" key="10">
    <source>
        <dbReference type="Proteomes" id="UP000181936"/>
    </source>
</evidence>
<dbReference type="SUPFAM" id="SSF50249">
    <property type="entry name" value="Nucleic acid-binding proteins"/>
    <property type="match status" value="1"/>
</dbReference>
<dbReference type="InterPro" id="IPR042242">
    <property type="entry name" value="RecO_C"/>
</dbReference>
<dbReference type="InterPro" id="IPR003717">
    <property type="entry name" value="RecO"/>
</dbReference>
<dbReference type="EMBL" id="CP016020">
    <property type="protein sequence ID" value="APH04346.1"/>
    <property type="molecule type" value="Genomic_DNA"/>
</dbReference>
<evidence type="ECO:0000259" key="8">
    <source>
        <dbReference type="Pfam" id="PF11967"/>
    </source>
</evidence>
<evidence type="ECO:0000256" key="4">
    <source>
        <dbReference type="ARBA" id="ARBA00023172"/>
    </source>
</evidence>
<dbReference type="Pfam" id="PF02565">
    <property type="entry name" value="RecO_C"/>
    <property type="match status" value="1"/>
</dbReference>
<comment type="similarity">
    <text evidence="1 7">Belongs to the RecO family.</text>
</comment>
<dbReference type="KEGG" id="bwh:A9C19_06065"/>
<dbReference type="GO" id="GO:0006302">
    <property type="term" value="P:double-strand break repair"/>
    <property type="evidence" value="ECO:0007669"/>
    <property type="project" value="TreeGrafter"/>
</dbReference>
<dbReference type="GO" id="GO:0043590">
    <property type="term" value="C:bacterial nucleoid"/>
    <property type="evidence" value="ECO:0007669"/>
    <property type="project" value="TreeGrafter"/>
</dbReference>
<accession>A0A1L3MPR8</accession>
<proteinExistence type="inferred from homology"/>
<dbReference type="Gene3D" id="2.40.50.140">
    <property type="entry name" value="Nucleic acid-binding proteins"/>
    <property type="match status" value="1"/>
</dbReference>
<keyword evidence="10" id="KW-1185">Reference proteome</keyword>
<dbReference type="NCBIfam" id="TIGR00613">
    <property type="entry name" value="reco"/>
    <property type="match status" value="1"/>
</dbReference>
<dbReference type="Proteomes" id="UP000181936">
    <property type="component" value="Chromosome"/>
</dbReference>
<dbReference type="AlphaFoldDB" id="A0A1L3MPR8"/>
<protein>
    <recommendedName>
        <fullName evidence="2 7">DNA repair protein RecO</fullName>
    </recommendedName>
    <alternativeName>
        <fullName evidence="6 7">Recombination protein O</fullName>
    </alternativeName>
</protein>
<dbReference type="SUPFAM" id="SSF57863">
    <property type="entry name" value="ArfGap/RecO-like zinc finger"/>
    <property type="match status" value="1"/>
</dbReference>
<dbReference type="PANTHER" id="PTHR33991">
    <property type="entry name" value="DNA REPAIR PROTEIN RECO"/>
    <property type="match status" value="1"/>
</dbReference>
<reference evidence="9 10" key="1">
    <citation type="journal article" date="2016" name="Sci. Rep.">
        <title>Complete genome sequence and transcriptomic analysis of a novel marine strain Bacillus weihaiensis reveals the mechanism of brown algae degradation.</title>
        <authorList>
            <person name="Zhu Y."/>
            <person name="Chen P."/>
            <person name="Bao Y."/>
            <person name="Men Y."/>
            <person name="Zeng Y."/>
            <person name="Yang J."/>
            <person name="Sun J."/>
            <person name="Sun Y."/>
        </authorList>
    </citation>
    <scope>NUCLEOTIDE SEQUENCE [LARGE SCALE GENOMIC DNA]</scope>
    <source>
        <strain evidence="9 10">Alg07</strain>
    </source>
</reference>
<dbReference type="InterPro" id="IPR012340">
    <property type="entry name" value="NA-bd_OB-fold"/>
</dbReference>
<keyword evidence="5 7" id="KW-0234">DNA repair</keyword>
<sequence length="250" mass="28437">MLQKCEGIVIRSTNYGETNKIITLYTRELGKVGVMARGAKKPNSRLTSVTQLFTYGTFLFQKSSGLGGLQQGESIHSLRGIREDIFLTAYAAYIVELLDKSTENLEVNPFVFELLKQTLFYLDDEVDPDILVNIFEMKMLSVLGIAPQLDGCSICGNKDGTFHFSIRTGGFICHRCFEKDSYRIPISPTTVKLLRLFYYFDLNRLGNVSVKDETKIELKTVIKAYFDEYSGLNLKSRRFLDQLDSLKDKL</sequence>
<dbReference type="PANTHER" id="PTHR33991:SF1">
    <property type="entry name" value="DNA REPAIR PROTEIN RECO"/>
    <property type="match status" value="1"/>
</dbReference>
<dbReference type="Pfam" id="PF11967">
    <property type="entry name" value="RecO_N"/>
    <property type="match status" value="1"/>
</dbReference>
<evidence type="ECO:0000256" key="7">
    <source>
        <dbReference type="HAMAP-Rule" id="MF_00201"/>
    </source>
</evidence>
<dbReference type="RefSeq" id="WP_072579137.1">
    <property type="nucleotide sequence ID" value="NZ_CP016020.1"/>
</dbReference>
<feature type="domain" description="DNA replication/recombination mediator RecO N-terminal" evidence="8">
    <location>
        <begin position="1"/>
        <end position="77"/>
    </location>
</feature>
<dbReference type="InterPro" id="IPR037278">
    <property type="entry name" value="ARFGAP/RecO"/>
</dbReference>
<keyword evidence="4 7" id="KW-0233">DNA recombination</keyword>
<evidence type="ECO:0000256" key="3">
    <source>
        <dbReference type="ARBA" id="ARBA00022763"/>
    </source>
</evidence>
<comment type="function">
    <text evidence="7">Involved in DNA repair and RecF pathway recombination.</text>
</comment>